<dbReference type="GO" id="GO:0016740">
    <property type="term" value="F:transferase activity"/>
    <property type="evidence" value="ECO:0007669"/>
    <property type="project" value="UniProtKB-KW"/>
</dbReference>
<dbReference type="NCBIfam" id="TIGR03570">
    <property type="entry name" value="NeuD_NnaD"/>
    <property type="match status" value="1"/>
</dbReference>
<keyword evidence="5" id="KW-1185">Reference proteome</keyword>
<dbReference type="InterPro" id="IPR050179">
    <property type="entry name" value="Trans_hexapeptide_repeat"/>
</dbReference>
<dbReference type="RefSeq" id="WP_147061924.1">
    <property type="nucleotide sequence ID" value="NZ_BAABDN010000001.1"/>
</dbReference>
<evidence type="ECO:0000259" key="3">
    <source>
        <dbReference type="Pfam" id="PF17836"/>
    </source>
</evidence>
<dbReference type="Gene3D" id="2.160.10.10">
    <property type="entry name" value="Hexapeptide repeat proteins"/>
    <property type="match status" value="2"/>
</dbReference>
<protein>
    <submittedName>
        <fullName evidence="4">Acetyltransferase</fullName>
    </submittedName>
</protein>
<feature type="site" description="Increases basicity of active site His" evidence="1">
    <location>
        <position position="140"/>
    </location>
</feature>
<dbReference type="PANTHER" id="PTHR43300:SF7">
    <property type="entry name" value="UDP-N-ACETYLBACILLOSAMINE N-ACETYLTRANSFERASE"/>
    <property type="match status" value="1"/>
</dbReference>
<proteinExistence type="predicted"/>
<name>A0A512SWR7_9MICO</name>
<dbReference type="Pfam" id="PF17836">
    <property type="entry name" value="PglD_N"/>
    <property type="match status" value="1"/>
</dbReference>
<accession>A0A512SWR7</accession>
<feature type="active site" description="Proton acceptor" evidence="1">
    <location>
        <position position="139"/>
    </location>
</feature>
<feature type="domain" description="PglD N-terminal" evidence="3">
    <location>
        <begin position="4"/>
        <end position="81"/>
    </location>
</feature>
<comment type="caution">
    <text evidence="4">The sequence shown here is derived from an EMBL/GenBank/DDBJ whole genome shotgun (WGS) entry which is preliminary data.</text>
</comment>
<evidence type="ECO:0000313" key="4">
    <source>
        <dbReference type="EMBL" id="GEQ12400.1"/>
    </source>
</evidence>
<dbReference type="AlphaFoldDB" id="A0A512SWR7"/>
<dbReference type="CDD" id="cd03360">
    <property type="entry name" value="LbH_AT_putative"/>
    <property type="match status" value="1"/>
</dbReference>
<evidence type="ECO:0000256" key="1">
    <source>
        <dbReference type="PIRSR" id="PIRSR620019-1"/>
    </source>
</evidence>
<evidence type="ECO:0000313" key="5">
    <source>
        <dbReference type="Proteomes" id="UP000321793"/>
    </source>
</evidence>
<dbReference type="SUPFAM" id="SSF51161">
    <property type="entry name" value="Trimeric LpxA-like enzymes"/>
    <property type="match status" value="1"/>
</dbReference>
<keyword evidence="4" id="KW-0808">Transferase</keyword>
<evidence type="ECO:0000256" key="2">
    <source>
        <dbReference type="PIRSR" id="PIRSR620019-2"/>
    </source>
</evidence>
<dbReference type="Proteomes" id="UP000321793">
    <property type="component" value="Unassembled WGS sequence"/>
</dbReference>
<dbReference type="Gene3D" id="3.40.50.20">
    <property type="match status" value="1"/>
</dbReference>
<sequence>MSARLVIVGAGGFARETTEIARRAYPGLALAFVDDAPSHDALRLMAGHGATSLGTLDAWVPDPHDTCVIAIGDPAARASIAACLADRGARFAVLVHPDATVADSAVLEPGVVIAPGARVSADVILGSHVHVDQNATIGHDTRVGACARLNPAACISGNVSIGERAYIGAAAVVLQGLVVGDGSTVGAGAVVVRDTPQDTVVKGVPAR</sequence>
<dbReference type="OrthoDB" id="708224at2"/>
<organism evidence="4 5">
    <name type="scientific">Knoellia locipacati</name>
    <dbReference type="NCBI Taxonomy" id="882824"/>
    <lineage>
        <taxon>Bacteria</taxon>
        <taxon>Bacillati</taxon>
        <taxon>Actinomycetota</taxon>
        <taxon>Actinomycetes</taxon>
        <taxon>Micrococcales</taxon>
        <taxon>Intrasporangiaceae</taxon>
        <taxon>Knoellia</taxon>
    </lineage>
</organism>
<dbReference type="InterPro" id="IPR001451">
    <property type="entry name" value="Hexapep"/>
</dbReference>
<gene>
    <name evidence="4" type="ORF">KLO01_04470</name>
</gene>
<reference evidence="4 5" key="1">
    <citation type="submission" date="2019-07" db="EMBL/GenBank/DDBJ databases">
        <title>Whole genome shotgun sequence of Knoellia locipacati NBRC 109775.</title>
        <authorList>
            <person name="Hosoyama A."/>
            <person name="Uohara A."/>
            <person name="Ohji S."/>
            <person name="Ichikawa N."/>
        </authorList>
    </citation>
    <scope>NUCLEOTIDE SEQUENCE [LARGE SCALE GENOMIC DNA]</scope>
    <source>
        <strain evidence="4 5">NBRC 109775</strain>
    </source>
</reference>
<feature type="binding site" evidence="2">
    <location>
        <position position="72"/>
    </location>
    <ligand>
        <name>substrate</name>
    </ligand>
</feature>
<dbReference type="PANTHER" id="PTHR43300">
    <property type="entry name" value="ACETYLTRANSFERASE"/>
    <property type="match status" value="1"/>
</dbReference>
<dbReference type="InterPro" id="IPR041561">
    <property type="entry name" value="PglD_N"/>
</dbReference>
<dbReference type="EMBL" id="BKBA01000003">
    <property type="protein sequence ID" value="GEQ12400.1"/>
    <property type="molecule type" value="Genomic_DNA"/>
</dbReference>
<dbReference type="InterPro" id="IPR011004">
    <property type="entry name" value="Trimer_LpxA-like_sf"/>
</dbReference>
<dbReference type="InterPro" id="IPR020019">
    <property type="entry name" value="AcTrfase_PglD-like"/>
</dbReference>
<dbReference type="Pfam" id="PF00132">
    <property type="entry name" value="Hexapep"/>
    <property type="match status" value="1"/>
</dbReference>